<feature type="compositionally biased region" description="Polar residues" evidence="2">
    <location>
        <begin position="92"/>
        <end position="105"/>
    </location>
</feature>
<feature type="region of interest" description="Disordered" evidence="2">
    <location>
        <begin position="134"/>
        <end position="264"/>
    </location>
</feature>
<feature type="compositionally biased region" description="Low complexity" evidence="2">
    <location>
        <begin position="166"/>
        <end position="191"/>
    </location>
</feature>
<reference evidence="5" key="1">
    <citation type="submission" date="2011-08" db="EMBL/GenBank/DDBJ databases">
        <authorList>
            <person name="Rombauts S."/>
        </authorList>
    </citation>
    <scope>NUCLEOTIDE SEQUENCE</scope>
    <source>
        <strain evidence="5">London</strain>
    </source>
</reference>
<proteinExistence type="predicted"/>
<dbReference type="GO" id="GO:0005737">
    <property type="term" value="C:cytoplasm"/>
    <property type="evidence" value="ECO:0007669"/>
    <property type="project" value="TreeGrafter"/>
</dbReference>
<evidence type="ECO:0000313" key="5">
    <source>
        <dbReference type="Proteomes" id="UP000015104"/>
    </source>
</evidence>
<dbReference type="EnsemblMetazoa" id="tetur23g02110.1">
    <property type="protein sequence ID" value="tetur23g02110.1"/>
    <property type="gene ID" value="tetur23g02110"/>
</dbReference>
<feature type="compositionally biased region" description="Polar residues" evidence="2">
    <location>
        <begin position="148"/>
        <end position="165"/>
    </location>
</feature>
<dbReference type="Pfam" id="PF00621">
    <property type="entry name" value="RhoGEF"/>
    <property type="match status" value="1"/>
</dbReference>
<dbReference type="GO" id="GO:0007411">
    <property type="term" value="P:axon guidance"/>
    <property type="evidence" value="ECO:0007669"/>
    <property type="project" value="TreeGrafter"/>
</dbReference>
<dbReference type="CDD" id="cd00160">
    <property type="entry name" value="RhoGEF"/>
    <property type="match status" value="1"/>
</dbReference>
<evidence type="ECO:0000256" key="1">
    <source>
        <dbReference type="ARBA" id="ARBA00022658"/>
    </source>
</evidence>
<dbReference type="InterPro" id="IPR051336">
    <property type="entry name" value="RhoGEF_Guanine_NuclExch_SF"/>
</dbReference>
<organism evidence="4 5">
    <name type="scientific">Tetranychus urticae</name>
    <name type="common">Two-spotted spider mite</name>
    <dbReference type="NCBI Taxonomy" id="32264"/>
    <lineage>
        <taxon>Eukaryota</taxon>
        <taxon>Metazoa</taxon>
        <taxon>Ecdysozoa</taxon>
        <taxon>Arthropoda</taxon>
        <taxon>Chelicerata</taxon>
        <taxon>Arachnida</taxon>
        <taxon>Acari</taxon>
        <taxon>Acariformes</taxon>
        <taxon>Trombidiformes</taxon>
        <taxon>Prostigmata</taxon>
        <taxon>Eleutherengona</taxon>
        <taxon>Raphignathae</taxon>
        <taxon>Tetranychoidea</taxon>
        <taxon>Tetranychidae</taxon>
        <taxon>Tetranychus</taxon>
    </lineage>
</organism>
<feature type="domain" description="DH" evidence="3">
    <location>
        <begin position="272"/>
        <end position="416"/>
    </location>
</feature>
<dbReference type="SMART" id="SM00325">
    <property type="entry name" value="RhoGEF"/>
    <property type="match status" value="1"/>
</dbReference>
<keyword evidence="5" id="KW-1185">Reference proteome</keyword>
<dbReference type="InterPro" id="IPR035899">
    <property type="entry name" value="DBL_dom_sf"/>
</dbReference>
<feature type="region of interest" description="Disordered" evidence="2">
    <location>
        <begin position="1"/>
        <end position="35"/>
    </location>
</feature>
<dbReference type="SUPFAM" id="SSF48065">
    <property type="entry name" value="DBL homology domain (DH-domain)"/>
    <property type="match status" value="1"/>
</dbReference>
<dbReference type="PROSITE" id="PS50010">
    <property type="entry name" value="DH_2"/>
    <property type="match status" value="1"/>
</dbReference>
<keyword evidence="1" id="KW-0344">Guanine-nucleotide releasing factor</keyword>
<dbReference type="eggNOG" id="KOG4240">
    <property type="taxonomic scope" value="Eukaryota"/>
</dbReference>
<feature type="compositionally biased region" description="Low complexity" evidence="2">
    <location>
        <begin position="203"/>
        <end position="221"/>
    </location>
</feature>
<sequence>MKKIYNQIFKKQKDDGKTSSSSSSSVSKDESSLVIKSSGCLSIGVTTLTSVTTSSDRSTSLLTSAHKSKSLDLPCPEVLVNVGGKLPVTPDPSITGNLGSTTVGENSEVKSECEPLNPFGLLVKLPEIVSDSISVSGQTSNDSKEKVSSSNLPSTTRQTEPNLTGSIESSTASSSVHQESSSHTATTATESTKIDQQSKLNPTSTTPTSTVTGSSLTTASTITDPSELNQNQPTGKDSNNNSETTRNEGNIGENVSTKENEVASEREKALTKRNYALKELVDTERDYVKDLGLVVEGYMETMRKDDPPVPEDLKNGKDKIIFGNIEAIYEWHRDFFLNELVKCLEEPSRLGLLFKRYERRLNMYVVYCQNKSKSEYIVSEYIDTYFETWKIYSIRLLHLGLKNIPQITSIGGQNAF</sequence>
<evidence type="ECO:0000256" key="2">
    <source>
        <dbReference type="SAM" id="MobiDB-lite"/>
    </source>
</evidence>
<dbReference type="Proteomes" id="UP000015104">
    <property type="component" value="Unassembled WGS sequence"/>
</dbReference>
<dbReference type="EMBL" id="CAEY01000615">
    <property type="status" value="NOT_ANNOTATED_CDS"/>
    <property type="molecule type" value="Genomic_DNA"/>
</dbReference>
<dbReference type="AlphaFoldDB" id="T1KVW7"/>
<protein>
    <recommendedName>
        <fullName evidence="3">DH domain-containing protein</fullName>
    </recommendedName>
</protein>
<reference evidence="4" key="2">
    <citation type="submission" date="2015-06" db="UniProtKB">
        <authorList>
            <consortium name="EnsemblMetazoa"/>
        </authorList>
    </citation>
    <scope>IDENTIFICATION</scope>
</reference>
<dbReference type="InterPro" id="IPR000219">
    <property type="entry name" value="DH_dom"/>
</dbReference>
<dbReference type="Gene3D" id="1.20.900.10">
    <property type="entry name" value="Dbl homology (DH) domain"/>
    <property type="match status" value="1"/>
</dbReference>
<evidence type="ECO:0000259" key="3">
    <source>
        <dbReference type="PROSITE" id="PS50010"/>
    </source>
</evidence>
<feature type="region of interest" description="Disordered" evidence="2">
    <location>
        <begin position="91"/>
        <end position="112"/>
    </location>
</feature>
<dbReference type="PANTHER" id="PTHR22826">
    <property type="entry name" value="RHO GUANINE EXCHANGE FACTOR-RELATED"/>
    <property type="match status" value="1"/>
</dbReference>
<dbReference type="HOGENOM" id="CLU_661102_0_0_1"/>
<dbReference type="GO" id="GO:0019898">
    <property type="term" value="C:extrinsic component of membrane"/>
    <property type="evidence" value="ECO:0007669"/>
    <property type="project" value="TreeGrafter"/>
</dbReference>
<name>T1KVW7_TETUR</name>
<feature type="compositionally biased region" description="Polar residues" evidence="2">
    <location>
        <begin position="222"/>
        <end position="255"/>
    </location>
</feature>
<evidence type="ECO:0000313" key="4">
    <source>
        <dbReference type="EnsemblMetazoa" id="tetur23g02110.1"/>
    </source>
</evidence>
<accession>T1KVW7</accession>
<dbReference type="STRING" id="32264.T1KVW7"/>
<dbReference type="PANTHER" id="PTHR22826:SF106">
    <property type="entry name" value="TRIO, ISOFORM A"/>
    <property type="match status" value="1"/>
</dbReference>
<dbReference type="GO" id="GO:0005085">
    <property type="term" value="F:guanyl-nucleotide exchange factor activity"/>
    <property type="evidence" value="ECO:0007669"/>
    <property type="project" value="UniProtKB-KW"/>
</dbReference>